<evidence type="ECO:0000256" key="10">
    <source>
        <dbReference type="PIRNR" id="PIRNR002786"/>
    </source>
</evidence>
<evidence type="ECO:0000313" key="13">
    <source>
        <dbReference type="Proteomes" id="UP000009102"/>
    </source>
</evidence>
<name>D0KWL5_HALNC</name>
<reference evidence="12 13" key="1">
    <citation type="submission" date="2009-10" db="EMBL/GenBank/DDBJ databases">
        <title>Complete sequence of Halothiobacillus neapolitanus c2.</title>
        <authorList>
            <consortium name="US DOE Joint Genome Institute"/>
            <person name="Lucas S."/>
            <person name="Copeland A."/>
            <person name="Lapidus A."/>
            <person name="Glavina del Rio T."/>
            <person name="Tice H."/>
            <person name="Bruce D."/>
            <person name="Goodwin L."/>
            <person name="Pitluck S."/>
            <person name="Davenport K."/>
            <person name="Brettin T."/>
            <person name="Detter J.C."/>
            <person name="Han C."/>
            <person name="Tapia R."/>
            <person name="Larimer F."/>
            <person name="Land M."/>
            <person name="Hauser L."/>
            <person name="Kyrpides N."/>
            <person name="Mikhailova N."/>
            <person name="Kerfeld C."/>
            <person name="Cannon G."/>
            <person name="Heinhort S."/>
        </authorList>
    </citation>
    <scope>NUCLEOTIDE SEQUENCE [LARGE SCALE GENOMIC DNA]</scope>
    <source>
        <strain evidence="13">ATCC 23641 / c2</strain>
    </source>
</reference>
<sequence>MTRVNRFASPTRQQGVALIVALLVLAIATGLAAAVMVRNQNALDATAAFENGARADQLANSAFLLAKALLDRDDRNSDGPADLWAQPLANIPIDGATVSLTISDLQGRFNINNLLLPDGKVNLLGKERFARLLNLLNLSPDISNEIIGWIDPSRSLSLGFNSAASRSGNMPAGQPMMSVTELRSLAGVTPAYYDKLAPYVTALPIGTPVNLNSAPPLVLQAIGANAASLPVVADSKTPPPNIGSVADFLARPGFAGAVTQPDGLSVNSQFFLCAVTVQFDQVVRHRYALIYRPQSGPSQVIALSNEPCLTGSSCL</sequence>
<dbReference type="HOGENOM" id="CLU_893954_0_0_6"/>
<keyword evidence="3 10" id="KW-0813">Transport</keyword>
<organism evidence="12 13">
    <name type="scientific">Halothiobacillus neapolitanus (strain ATCC 23641 / DSM 15147 / CIP 104769 / NCIMB 8539 / c2)</name>
    <name type="common">Thiobacillus neapolitanus</name>
    <dbReference type="NCBI Taxonomy" id="555778"/>
    <lineage>
        <taxon>Bacteria</taxon>
        <taxon>Pseudomonadati</taxon>
        <taxon>Pseudomonadota</taxon>
        <taxon>Gammaproteobacteria</taxon>
        <taxon>Chromatiales</taxon>
        <taxon>Halothiobacillaceae</taxon>
        <taxon>Halothiobacillus</taxon>
    </lineage>
</organism>
<dbReference type="STRING" id="555778.Hneap_0148"/>
<dbReference type="InterPro" id="IPR045584">
    <property type="entry name" value="Pilin-like"/>
</dbReference>
<dbReference type="PANTHER" id="PTHR38831">
    <property type="entry name" value="TYPE II SECRETION SYSTEM PROTEIN K"/>
    <property type="match status" value="1"/>
</dbReference>
<accession>D0KWL5</accession>
<dbReference type="PANTHER" id="PTHR38831:SF1">
    <property type="entry name" value="TYPE II SECRETION SYSTEM PROTEIN K-RELATED"/>
    <property type="match status" value="1"/>
</dbReference>
<evidence type="ECO:0000313" key="12">
    <source>
        <dbReference type="EMBL" id="ACX95012.1"/>
    </source>
</evidence>
<keyword evidence="7" id="KW-0653">Protein transport</keyword>
<dbReference type="KEGG" id="hna:Hneap_0148"/>
<dbReference type="Gene3D" id="1.10.40.60">
    <property type="entry name" value="EpsJ-like"/>
    <property type="match status" value="2"/>
</dbReference>
<evidence type="ECO:0000256" key="3">
    <source>
        <dbReference type="ARBA" id="ARBA00022448"/>
    </source>
</evidence>
<dbReference type="SUPFAM" id="SSF158544">
    <property type="entry name" value="GspK insert domain-like"/>
    <property type="match status" value="1"/>
</dbReference>
<dbReference type="RefSeq" id="WP_012823048.1">
    <property type="nucleotide sequence ID" value="NC_013422.1"/>
</dbReference>
<dbReference type="eggNOG" id="COG3156">
    <property type="taxonomic scope" value="Bacteria"/>
</dbReference>
<dbReference type="Pfam" id="PF21687">
    <property type="entry name" value="T2SSK_1st"/>
    <property type="match status" value="1"/>
</dbReference>
<evidence type="ECO:0000256" key="4">
    <source>
        <dbReference type="ARBA" id="ARBA00022475"/>
    </source>
</evidence>
<evidence type="ECO:0000256" key="7">
    <source>
        <dbReference type="ARBA" id="ARBA00022927"/>
    </source>
</evidence>
<dbReference type="InterPro" id="IPR049031">
    <property type="entry name" value="T2SSK_SAM-like_1st"/>
</dbReference>
<gene>
    <name evidence="12" type="ordered locus">Hneap_0148</name>
</gene>
<keyword evidence="13" id="KW-1185">Reference proteome</keyword>
<keyword evidence="8" id="KW-1133">Transmembrane helix</keyword>
<dbReference type="GO" id="GO:0009306">
    <property type="term" value="P:protein secretion"/>
    <property type="evidence" value="ECO:0007669"/>
    <property type="project" value="InterPro"/>
</dbReference>
<keyword evidence="5 10" id="KW-0997">Cell inner membrane</keyword>
<proteinExistence type="inferred from homology"/>
<evidence type="ECO:0000256" key="9">
    <source>
        <dbReference type="ARBA" id="ARBA00023136"/>
    </source>
</evidence>
<keyword evidence="4 10" id="KW-1003">Cell membrane</keyword>
<dbReference type="InterPro" id="IPR038072">
    <property type="entry name" value="GspK_central_sf"/>
</dbReference>
<evidence type="ECO:0000256" key="2">
    <source>
        <dbReference type="ARBA" id="ARBA00007246"/>
    </source>
</evidence>
<evidence type="ECO:0000256" key="6">
    <source>
        <dbReference type="ARBA" id="ARBA00022692"/>
    </source>
</evidence>
<evidence type="ECO:0000256" key="1">
    <source>
        <dbReference type="ARBA" id="ARBA00004533"/>
    </source>
</evidence>
<keyword evidence="6" id="KW-0812">Transmembrane</keyword>
<dbReference type="PIRSF" id="PIRSF002786">
    <property type="entry name" value="XcpX"/>
    <property type="match status" value="1"/>
</dbReference>
<dbReference type="AlphaFoldDB" id="D0KWL5"/>
<dbReference type="EMBL" id="CP001801">
    <property type="protein sequence ID" value="ACX95012.1"/>
    <property type="molecule type" value="Genomic_DNA"/>
</dbReference>
<comment type="similarity">
    <text evidence="2 10">Belongs to the GSP K family.</text>
</comment>
<dbReference type="GO" id="GO:0005886">
    <property type="term" value="C:plasma membrane"/>
    <property type="evidence" value="ECO:0007669"/>
    <property type="project" value="UniProtKB-SubCell"/>
</dbReference>
<dbReference type="SUPFAM" id="SSF54523">
    <property type="entry name" value="Pili subunits"/>
    <property type="match status" value="1"/>
</dbReference>
<evidence type="ECO:0000259" key="11">
    <source>
        <dbReference type="Pfam" id="PF21687"/>
    </source>
</evidence>
<evidence type="ECO:0000256" key="8">
    <source>
        <dbReference type="ARBA" id="ARBA00022989"/>
    </source>
</evidence>
<keyword evidence="9 10" id="KW-0472">Membrane</keyword>
<dbReference type="NCBIfam" id="NF037980">
    <property type="entry name" value="T2SS_GspK"/>
    <property type="match status" value="1"/>
</dbReference>
<protein>
    <recommendedName>
        <fullName evidence="10">Type II secretion system protein K</fullName>
    </recommendedName>
</protein>
<dbReference type="InterPro" id="IPR005628">
    <property type="entry name" value="GspK"/>
</dbReference>
<dbReference type="Gene3D" id="3.30.1300.30">
    <property type="entry name" value="GSPII I/J protein-like"/>
    <property type="match status" value="1"/>
</dbReference>
<comment type="subcellular location">
    <subcellularLocation>
        <location evidence="1 10">Cell inner membrane</location>
    </subcellularLocation>
</comment>
<feature type="domain" description="T2SS protein K first SAM-like" evidence="11">
    <location>
        <begin position="107"/>
        <end position="204"/>
    </location>
</feature>
<dbReference type="OrthoDB" id="9788973at2"/>
<evidence type="ECO:0000256" key="5">
    <source>
        <dbReference type="ARBA" id="ARBA00022519"/>
    </source>
</evidence>
<dbReference type="Proteomes" id="UP000009102">
    <property type="component" value="Chromosome"/>
</dbReference>